<evidence type="ECO:0000259" key="1">
    <source>
        <dbReference type="Pfam" id="PF00149"/>
    </source>
</evidence>
<dbReference type="AlphaFoldDB" id="A0A6C0DAB0"/>
<sequence length="473" mass="54987">MYREKYIKYKIKYNKLKNGMRSFGSQYSAEMNELYDKSIVPSIVNNYGVWTELPHELYVIGDIHGDFFTLKQSLELTECVNFDPDPELIKQNGKKIEILDGCNYYSLEKKNIKWNPNKKNCTIVFAGDIIDRCRPHPKYNPECMNTINDEDCDLQLLKLLFELDKLAQVYHSRVIVILGNHELLNLQNDLRYVSNKGKQDNNRTQNIKNLLSNNINNIYGIVRINKYVIVHGGINDQFFNEIDLPETGDQETIQSFNLFLRTNIEKSIVDDILSKDFNDILSKDTSPFWDRTLGGMEPLNKNQCKIIFKDNILKVKSSLDDLKIIVAHCPQFNINKSIGIYNCQEFENKIIRIDVGMSRAFDSYIISEDLMKLLENIDINTFDHLSFLFNSEDIANRNVTILKINSEKESTLKGLLSVEYFYNTVFSLTNKKLAMLYLLTDLRKVISSEELLIRRPHLLDCLTKIDSIINSNF</sequence>
<dbReference type="SUPFAM" id="SSF56300">
    <property type="entry name" value="Metallo-dependent phosphatases"/>
    <property type="match status" value="1"/>
</dbReference>
<dbReference type="Pfam" id="PF00149">
    <property type="entry name" value="Metallophos"/>
    <property type="match status" value="1"/>
</dbReference>
<reference evidence="2" key="1">
    <citation type="journal article" date="2020" name="Nature">
        <title>Giant virus diversity and host interactions through global metagenomics.</title>
        <authorList>
            <person name="Schulz F."/>
            <person name="Roux S."/>
            <person name="Paez-Espino D."/>
            <person name="Jungbluth S."/>
            <person name="Walsh D.A."/>
            <person name="Denef V.J."/>
            <person name="McMahon K.D."/>
            <person name="Konstantinidis K.T."/>
            <person name="Eloe-Fadrosh E.A."/>
            <person name="Kyrpides N.C."/>
            <person name="Woyke T."/>
        </authorList>
    </citation>
    <scope>NUCLEOTIDE SEQUENCE</scope>
    <source>
        <strain evidence="2">GVMAG-M-3300023174-131</strain>
    </source>
</reference>
<proteinExistence type="predicted"/>
<organism evidence="2">
    <name type="scientific">viral metagenome</name>
    <dbReference type="NCBI Taxonomy" id="1070528"/>
    <lineage>
        <taxon>unclassified sequences</taxon>
        <taxon>metagenomes</taxon>
        <taxon>organismal metagenomes</taxon>
    </lineage>
</organism>
<dbReference type="PANTHER" id="PTHR46546">
    <property type="entry name" value="SHEWANELLA-LIKE PROTEIN PHOSPHATASE 1"/>
    <property type="match status" value="1"/>
</dbReference>
<protein>
    <recommendedName>
        <fullName evidence="1">Calcineurin-like phosphoesterase domain-containing protein</fullName>
    </recommendedName>
</protein>
<dbReference type="EMBL" id="MN739567">
    <property type="protein sequence ID" value="QHT13391.1"/>
    <property type="molecule type" value="Genomic_DNA"/>
</dbReference>
<dbReference type="GO" id="GO:0016787">
    <property type="term" value="F:hydrolase activity"/>
    <property type="evidence" value="ECO:0007669"/>
    <property type="project" value="InterPro"/>
</dbReference>
<dbReference type="PANTHER" id="PTHR46546:SF4">
    <property type="entry name" value="SHEWANELLA-LIKE PROTEIN PHOSPHATASE 1"/>
    <property type="match status" value="1"/>
</dbReference>
<name>A0A6C0DAB0_9ZZZZ</name>
<feature type="domain" description="Calcineurin-like phosphoesterase" evidence="1">
    <location>
        <begin position="58"/>
        <end position="259"/>
    </location>
</feature>
<evidence type="ECO:0000313" key="2">
    <source>
        <dbReference type="EMBL" id="QHT13391.1"/>
    </source>
</evidence>
<dbReference type="InterPro" id="IPR029052">
    <property type="entry name" value="Metallo-depent_PP-like"/>
</dbReference>
<accession>A0A6C0DAB0</accession>
<dbReference type="Gene3D" id="3.60.21.10">
    <property type="match status" value="1"/>
</dbReference>
<dbReference type="InterPro" id="IPR004843">
    <property type="entry name" value="Calcineurin-like_PHP"/>
</dbReference>